<proteinExistence type="predicted"/>
<evidence type="ECO:0000256" key="1">
    <source>
        <dbReference type="SAM" id="MobiDB-lite"/>
    </source>
</evidence>
<protein>
    <submittedName>
        <fullName evidence="2">Uncharacterized protein</fullName>
    </submittedName>
</protein>
<keyword evidence="3" id="KW-1185">Reference proteome</keyword>
<sequence>MAELVPWADQPRWKQRLLQQLQDTTARRSDLLHGGLAAVDGLPSTTPAWHTELQRVEQVGADLANRVRAHGMPQEWIDTVRGHGDAGIRFGDRYPDPDLGANRAREALIDTVADDIWQLQHTAVLVAARRERLAAAGVFREPDARTSGRVDQAMVGLWWRAGTVADTLALTAGERDQLWANDELGWRRIVEATVATYDDAELGARWRAAVGSGIDLGAFATERSPDGTHGAIPPLPAQMIAAAEYALTTRGETPDSESGAAIAAGVEATGLDIADAGPGTQVSGDQGTGPASHLALGQEVEP</sequence>
<accession>A0A370GIU0</accession>
<organism evidence="2 3">
    <name type="scientific">Nocardia mexicana</name>
    <dbReference type="NCBI Taxonomy" id="279262"/>
    <lineage>
        <taxon>Bacteria</taxon>
        <taxon>Bacillati</taxon>
        <taxon>Actinomycetota</taxon>
        <taxon>Actinomycetes</taxon>
        <taxon>Mycobacteriales</taxon>
        <taxon>Nocardiaceae</taxon>
        <taxon>Nocardia</taxon>
    </lineage>
</organism>
<dbReference type="STRING" id="1210089.GCA_001613165_06073"/>
<name>A0A370GIU0_9NOCA</name>
<evidence type="ECO:0000313" key="2">
    <source>
        <dbReference type="EMBL" id="RDI43581.1"/>
    </source>
</evidence>
<comment type="caution">
    <text evidence="2">The sequence shown here is derived from an EMBL/GenBank/DDBJ whole genome shotgun (WGS) entry which is preliminary data.</text>
</comment>
<evidence type="ECO:0000313" key="3">
    <source>
        <dbReference type="Proteomes" id="UP000255355"/>
    </source>
</evidence>
<dbReference type="RefSeq" id="WP_068027348.1">
    <property type="nucleotide sequence ID" value="NZ_QQAZ01000020.1"/>
</dbReference>
<dbReference type="OrthoDB" id="4568366at2"/>
<dbReference type="AlphaFoldDB" id="A0A370GIU0"/>
<dbReference type="Proteomes" id="UP000255355">
    <property type="component" value="Unassembled WGS sequence"/>
</dbReference>
<reference evidence="2 3" key="1">
    <citation type="submission" date="2018-07" db="EMBL/GenBank/DDBJ databases">
        <title>Genomic Encyclopedia of Type Strains, Phase IV (KMG-IV): sequencing the most valuable type-strain genomes for metagenomic binning, comparative biology and taxonomic classification.</title>
        <authorList>
            <person name="Goeker M."/>
        </authorList>
    </citation>
    <scope>NUCLEOTIDE SEQUENCE [LARGE SCALE GENOMIC DNA]</scope>
    <source>
        <strain evidence="2 3">DSM 44952</strain>
    </source>
</reference>
<gene>
    <name evidence="2" type="ORF">DFR68_12048</name>
</gene>
<dbReference type="EMBL" id="QQAZ01000020">
    <property type="protein sequence ID" value="RDI43581.1"/>
    <property type="molecule type" value="Genomic_DNA"/>
</dbReference>
<feature type="region of interest" description="Disordered" evidence="1">
    <location>
        <begin position="273"/>
        <end position="302"/>
    </location>
</feature>